<evidence type="ECO:0000313" key="4">
    <source>
        <dbReference type="Proteomes" id="UP000008810"/>
    </source>
</evidence>
<reference evidence="3" key="3">
    <citation type="submission" date="2018-08" db="UniProtKB">
        <authorList>
            <consortium name="EnsemblPlants"/>
        </authorList>
    </citation>
    <scope>IDENTIFICATION</scope>
    <source>
        <strain evidence="3">cv. Bd21</strain>
    </source>
</reference>
<proteinExistence type="predicted"/>
<sequence length="171" mass="20048">MDVDDIEWYGWEMDSVVRCRCGQIPVRRVAFEGCFTGRRFISCCYDDETRCDFLSWYDPEWPPTMQRALEKLWGMGEAKEKQIHAELNSLMNKMFEDKLTAEKEVVKLQGEADSLVEEKVKLHTQFLKMEAEKEIVFQKLQEKKKWILIAVSCNVTLVAVLAYVIPLKIIM</sequence>
<dbReference type="InParanoid" id="A0A0Q3H6Q6"/>
<dbReference type="EnsemblPlants" id="KQJ89090">
    <property type="protein sequence ID" value="KQJ89090"/>
    <property type="gene ID" value="BRADI_4g23440v3"/>
</dbReference>
<evidence type="ECO:0000313" key="3">
    <source>
        <dbReference type="EnsemblPlants" id="KQJ89090"/>
    </source>
</evidence>
<keyword evidence="4" id="KW-1185">Reference proteome</keyword>
<keyword evidence="1" id="KW-0812">Transmembrane</keyword>
<gene>
    <name evidence="2" type="ORF">BRADI_4g23440v3</name>
</gene>
<dbReference type="AlphaFoldDB" id="A0A0Q3H6Q6"/>
<dbReference type="OrthoDB" id="683106at2759"/>
<reference evidence="2 3" key="1">
    <citation type="journal article" date="2010" name="Nature">
        <title>Genome sequencing and analysis of the model grass Brachypodium distachyon.</title>
        <authorList>
            <consortium name="International Brachypodium Initiative"/>
        </authorList>
    </citation>
    <scope>NUCLEOTIDE SEQUENCE [LARGE SCALE GENOMIC DNA]</scope>
    <source>
        <strain evidence="2 3">Bd21</strain>
    </source>
</reference>
<evidence type="ECO:0000313" key="2">
    <source>
        <dbReference type="EMBL" id="KQJ89090.1"/>
    </source>
</evidence>
<dbReference type="EMBL" id="CM000883">
    <property type="protein sequence ID" value="KQJ89090.1"/>
    <property type="molecule type" value="Genomic_DNA"/>
</dbReference>
<evidence type="ECO:0000256" key="1">
    <source>
        <dbReference type="SAM" id="Phobius"/>
    </source>
</evidence>
<reference evidence="2" key="2">
    <citation type="submission" date="2017-06" db="EMBL/GenBank/DDBJ databases">
        <title>WGS assembly of Brachypodium distachyon.</title>
        <authorList>
            <consortium name="The International Brachypodium Initiative"/>
            <person name="Lucas S."/>
            <person name="Harmon-Smith M."/>
            <person name="Lail K."/>
            <person name="Tice H."/>
            <person name="Grimwood J."/>
            <person name="Bruce D."/>
            <person name="Barry K."/>
            <person name="Shu S."/>
            <person name="Lindquist E."/>
            <person name="Wang M."/>
            <person name="Pitluck S."/>
            <person name="Vogel J.P."/>
            <person name="Garvin D.F."/>
            <person name="Mockler T.C."/>
            <person name="Schmutz J."/>
            <person name="Rokhsar D."/>
            <person name="Bevan M.W."/>
        </authorList>
    </citation>
    <scope>NUCLEOTIDE SEQUENCE</scope>
    <source>
        <strain evidence="2">Bd21</strain>
    </source>
</reference>
<accession>A0A0Q3H6Q6</accession>
<evidence type="ECO:0008006" key="5">
    <source>
        <dbReference type="Google" id="ProtNLM"/>
    </source>
</evidence>
<keyword evidence="1" id="KW-1133">Transmembrane helix</keyword>
<keyword evidence="1" id="KW-0472">Membrane</keyword>
<dbReference type="Gramene" id="KQJ89090">
    <property type="protein sequence ID" value="KQJ89090"/>
    <property type="gene ID" value="BRADI_4g23440v3"/>
</dbReference>
<name>A0A0Q3H6Q6_BRADI</name>
<dbReference type="FunCoup" id="A0A0Q3H6Q6">
    <property type="interactions" value="8"/>
</dbReference>
<protein>
    <recommendedName>
        <fullName evidence="5">Zinc finger GRF-type domain-containing protein</fullName>
    </recommendedName>
</protein>
<dbReference type="Proteomes" id="UP000008810">
    <property type="component" value="Chromosome 4"/>
</dbReference>
<feature type="transmembrane region" description="Helical" evidence="1">
    <location>
        <begin position="146"/>
        <end position="165"/>
    </location>
</feature>
<dbReference type="PANTHER" id="PTHR35163">
    <property type="entry name" value="OS02G0467300 PROTEIN"/>
    <property type="match status" value="1"/>
</dbReference>
<dbReference type="PANTHER" id="PTHR35163:SF12">
    <property type="entry name" value="OS05G0134500 PROTEIN"/>
    <property type="match status" value="1"/>
</dbReference>
<organism evidence="2">
    <name type="scientific">Brachypodium distachyon</name>
    <name type="common">Purple false brome</name>
    <name type="synonym">Trachynia distachya</name>
    <dbReference type="NCBI Taxonomy" id="15368"/>
    <lineage>
        <taxon>Eukaryota</taxon>
        <taxon>Viridiplantae</taxon>
        <taxon>Streptophyta</taxon>
        <taxon>Embryophyta</taxon>
        <taxon>Tracheophyta</taxon>
        <taxon>Spermatophyta</taxon>
        <taxon>Magnoliopsida</taxon>
        <taxon>Liliopsida</taxon>
        <taxon>Poales</taxon>
        <taxon>Poaceae</taxon>
        <taxon>BOP clade</taxon>
        <taxon>Pooideae</taxon>
        <taxon>Stipodae</taxon>
        <taxon>Brachypodieae</taxon>
        <taxon>Brachypodium</taxon>
    </lineage>
</organism>